<proteinExistence type="predicted"/>
<dbReference type="Pfam" id="PF11518">
    <property type="entry name" value="DUF3221"/>
    <property type="match status" value="1"/>
</dbReference>
<reference evidence="2" key="1">
    <citation type="submission" date="2022-08" db="EMBL/GenBank/DDBJ databases">
        <title>Draft genome sequence of Lysinibacillus sp. strain KH24.</title>
        <authorList>
            <person name="Kanbe H."/>
            <person name="Itoh H."/>
        </authorList>
    </citation>
    <scope>NUCLEOTIDE SEQUENCE</scope>
    <source>
        <strain evidence="2">KH24</strain>
    </source>
</reference>
<evidence type="ECO:0000313" key="2">
    <source>
        <dbReference type="EMBL" id="GLC88998.1"/>
    </source>
</evidence>
<dbReference type="InterPro" id="IPR021598">
    <property type="entry name" value="DUF3221"/>
</dbReference>
<protein>
    <submittedName>
        <fullName evidence="2">Uncharacterized protein</fullName>
    </submittedName>
</protein>
<gene>
    <name evidence="2" type="ORF">LYSBPC_21250</name>
</gene>
<evidence type="ECO:0000256" key="1">
    <source>
        <dbReference type="SAM" id="Phobius"/>
    </source>
</evidence>
<dbReference type="RefSeq" id="WP_264988748.1">
    <property type="nucleotide sequence ID" value="NZ_BRZA01000002.1"/>
</dbReference>
<keyword evidence="1" id="KW-0472">Membrane</keyword>
<sequence>MTKADIRVLRNLTESKQRVMSNVVQQLEKREQRQSTRRWVYPIVTVILTSGIGLFIYIQSIPQQGQTASIPMSPAQEQTTSMPVPTVLDEKLLQHNLETIEVPKNSYPQREQELQKNVKLGFMNVESVFAYTQAKGMVPTQKQIDEVVTRWKQSEEYIYALKKLQLTEEQYWQEYGYNLAYKYATYELFILKNSQEQPLYKRLQEARAYLEQHYDKQYTYLTEKYAIPPEYTAYANEKAVTHSSVFGLVVEMTDTEFVVVPGALAKDIGKLTTQEMITKRGNGVRFKRKDTPKSLSVGDRVQVDYSEVAYYKEITTKSIKIIEEAP</sequence>
<dbReference type="Proteomes" id="UP001065593">
    <property type="component" value="Unassembled WGS sequence"/>
</dbReference>
<keyword evidence="3" id="KW-1185">Reference proteome</keyword>
<name>A0ABQ5NLK0_9BACI</name>
<evidence type="ECO:0000313" key="3">
    <source>
        <dbReference type="Proteomes" id="UP001065593"/>
    </source>
</evidence>
<comment type="caution">
    <text evidence="2">The sequence shown here is derived from an EMBL/GenBank/DDBJ whole genome shotgun (WGS) entry which is preliminary data.</text>
</comment>
<dbReference type="EMBL" id="BRZA01000002">
    <property type="protein sequence ID" value="GLC88998.1"/>
    <property type="molecule type" value="Genomic_DNA"/>
</dbReference>
<keyword evidence="1" id="KW-0812">Transmembrane</keyword>
<feature type="transmembrane region" description="Helical" evidence="1">
    <location>
        <begin position="39"/>
        <end position="58"/>
    </location>
</feature>
<keyword evidence="1" id="KW-1133">Transmembrane helix</keyword>
<organism evidence="2 3">
    <name type="scientific">Lysinibacillus piscis</name>
    <dbReference type="NCBI Taxonomy" id="2518931"/>
    <lineage>
        <taxon>Bacteria</taxon>
        <taxon>Bacillati</taxon>
        <taxon>Bacillota</taxon>
        <taxon>Bacilli</taxon>
        <taxon>Bacillales</taxon>
        <taxon>Bacillaceae</taxon>
        <taxon>Lysinibacillus</taxon>
    </lineage>
</organism>
<accession>A0ABQ5NLK0</accession>